<feature type="signal peptide" evidence="2">
    <location>
        <begin position="1"/>
        <end position="21"/>
    </location>
</feature>
<accession>A0A3M7TPZ6</accession>
<proteinExistence type="predicted"/>
<protein>
    <submittedName>
        <fullName evidence="4">Class A beta-lactamase-related serine hydrolase</fullName>
    </submittedName>
</protein>
<comment type="caution">
    <text evidence="4">The sequence shown here is derived from an EMBL/GenBank/DDBJ whole genome shotgun (WGS) entry which is preliminary data.</text>
</comment>
<evidence type="ECO:0000256" key="1">
    <source>
        <dbReference type="SAM" id="Phobius"/>
    </source>
</evidence>
<keyword evidence="5" id="KW-1185">Reference proteome</keyword>
<dbReference type="InterPro" id="IPR012338">
    <property type="entry name" value="Beta-lactam/transpept-like"/>
</dbReference>
<evidence type="ECO:0000313" key="4">
    <source>
        <dbReference type="EMBL" id="RNA67087.1"/>
    </source>
</evidence>
<dbReference type="EMBL" id="RHIB01000003">
    <property type="protein sequence ID" value="RNA67087.1"/>
    <property type="molecule type" value="Genomic_DNA"/>
</dbReference>
<dbReference type="Gene3D" id="3.40.710.10">
    <property type="entry name" value="DD-peptidase/beta-lactamase superfamily"/>
    <property type="match status" value="1"/>
</dbReference>
<gene>
    <name evidence="4" type="ORF">EBO34_18025</name>
</gene>
<keyword evidence="1" id="KW-1133">Transmembrane helix</keyword>
<dbReference type="Pfam" id="PF00144">
    <property type="entry name" value="Beta-lactamase"/>
    <property type="match status" value="1"/>
</dbReference>
<feature type="transmembrane region" description="Helical" evidence="1">
    <location>
        <begin position="369"/>
        <end position="389"/>
    </location>
</feature>
<reference evidence="4 5" key="1">
    <citation type="submission" date="2018-10" db="EMBL/GenBank/DDBJ databases">
        <title>Bacillus Keqinensis sp. nov., a moderately halophilic bacterium isolated from a saline-alkaline lake.</title>
        <authorList>
            <person name="Wang H."/>
        </authorList>
    </citation>
    <scope>NUCLEOTIDE SEQUENCE [LARGE SCALE GENOMIC DNA]</scope>
    <source>
        <strain evidence="4 5">KQ-3</strain>
    </source>
</reference>
<feature type="domain" description="Beta-lactamase-related" evidence="3">
    <location>
        <begin position="27"/>
        <end position="339"/>
    </location>
</feature>
<dbReference type="SUPFAM" id="SSF56601">
    <property type="entry name" value="beta-lactamase/transpeptidase-like"/>
    <property type="match status" value="1"/>
</dbReference>
<dbReference type="Proteomes" id="UP000278746">
    <property type="component" value="Unassembled WGS sequence"/>
</dbReference>
<organism evidence="4 5">
    <name type="scientific">Alteribacter keqinensis</name>
    <dbReference type="NCBI Taxonomy" id="2483800"/>
    <lineage>
        <taxon>Bacteria</taxon>
        <taxon>Bacillati</taxon>
        <taxon>Bacillota</taxon>
        <taxon>Bacilli</taxon>
        <taxon>Bacillales</taxon>
        <taxon>Bacillaceae</taxon>
        <taxon>Alteribacter</taxon>
    </lineage>
</organism>
<dbReference type="PANTHER" id="PTHR46825:SF9">
    <property type="entry name" value="BETA-LACTAMASE-RELATED DOMAIN-CONTAINING PROTEIN"/>
    <property type="match status" value="1"/>
</dbReference>
<dbReference type="InterPro" id="IPR050491">
    <property type="entry name" value="AmpC-like"/>
</dbReference>
<keyword evidence="2" id="KW-0732">Signal</keyword>
<dbReference type="InterPro" id="IPR001466">
    <property type="entry name" value="Beta-lactam-related"/>
</dbReference>
<feature type="transmembrane region" description="Helical" evidence="1">
    <location>
        <begin position="396"/>
        <end position="417"/>
    </location>
</feature>
<evidence type="ECO:0000313" key="5">
    <source>
        <dbReference type="Proteomes" id="UP000278746"/>
    </source>
</evidence>
<feature type="transmembrane region" description="Helical" evidence="1">
    <location>
        <begin position="437"/>
        <end position="459"/>
    </location>
</feature>
<feature type="chain" id="PRO_5018293804" evidence="2">
    <location>
        <begin position="22"/>
        <end position="473"/>
    </location>
</feature>
<keyword evidence="1" id="KW-0472">Membrane</keyword>
<dbReference type="PANTHER" id="PTHR46825">
    <property type="entry name" value="D-ALANYL-D-ALANINE-CARBOXYPEPTIDASE/ENDOPEPTIDASE AMPH"/>
    <property type="match status" value="1"/>
</dbReference>
<evidence type="ECO:0000256" key="2">
    <source>
        <dbReference type="SAM" id="SignalP"/>
    </source>
</evidence>
<keyword evidence="4" id="KW-0378">Hydrolase</keyword>
<name>A0A3M7TPZ6_9BACI</name>
<evidence type="ECO:0000259" key="3">
    <source>
        <dbReference type="Pfam" id="PF00144"/>
    </source>
</evidence>
<sequence>MKKAMVCFFLFLIIFPSVSLADMSDELDSYMEEALEKYDIPGASLSIVEGDGLFYQNSWGDRSDGSHVTEVSPFIIGSVSKPLTALAIMILADDGVVGLEDSIDQHLPWFSYDSPTGEMITIQHLLELKSGIAPEDSHRVTDDFTTTTIREAAEELNGITLAKAPGEHYDYLSVNYILLGAIIEDVSGESFAEFMDNRIFSPLEMTNTTADYYEELALGYLPGYESWFGMAVKSDGFYDPSGAPYGYIVSSAEDIATFLSFLLEGGVLLSDEMRAVYLSEPGEGESYGYGWRYKNPFRNSTFPWHPGGTPGYRSEVFLLPEENLGAVLLTNKFHQMEAEQYLSIMEGVRTILNEEEIHTLPDLTNTIQWFLLGSVTVFLFTAVTSGTVLAKKMKAIKLWTGIGVFSIVFGLSFIFLFSRLIQTPWTMIRLYTPDIAVLIQAHAAVFLGYGMLLCVIGVFKMKKAGIKRVPISD</sequence>
<dbReference type="GO" id="GO:0016787">
    <property type="term" value="F:hydrolase activity"/>
    <property type="evidence" value="ECO:0007669"/>
    <property type="project" value="UniProtKB-KW"/>
</dbReference>
<dbReference type="OrthoDB" id="846150at2"/>
<dbReference type="AlphaFoldDB" id="A0A3M7TPZ6"/>
<keyword evidence="1" id="KW-0812">Transmembrane</keyword>
<dbReference type="RefSeq" id="WP_122901181.1">
    <property type="nucleotide sequence ID" value="NZ_RHIB01000003.1"/>
</dbReference>